<comment type="caution">
    <text evidence="2">The sequence shown here is derived from an EMBL/GenBank/DDBJ whole genome shotgun (WGS) entry which is preliminary data.</text>
</comment>
<proteinExistence type="predicted"/>
<dbReference type="PANTHER" id="PTHR36351">
    <property type="entry name" value="EMBRYO SAC DEVELOPMENT ARREST 12"/>
    <property type="match status" value="1"/>
</dbReference>
<evidence type="ECO:0000259" key="1">
    <source>
        <dbReference type="Pfam" id="PF23596"/>
    </source>
</evidence>
<sequence>MVEGGGGPAFPVLFFDGEREMNIGDVKINPTLEYKPFQLMLSQKIGISPNQISIYLVDRRKHASPPFSEERRRIPITGKVNFGLICRQKDCCFLVVLKRSRKSRNRRERMISGVEFSDFLPENEFTPPPMHTMPENLILLRRNQQLPFYDQITQSGLADLNDRLQNLRVQRENYQFAMAKGNLNSPNYSPGGHGLEPRWSPNLDVDLIPNIDGSFPVVPSPTMMMTKTESKKPFCGECVNAMKNGSATTSFHHCVNDARFKPPVCYGTHDLCDCGTRSRRTGFSPVHQVPRLNPVQAQVESFMGERAWGLLHLQRELWNRIYLNRVLPGGGLGMMSSAHGGTGVFLPRTPNNNMQPPRNHTHSCVRKGHRMMSKHDIQLPPRKILLNRRREETR</sequence>
<name>A0AAV6X2V8_9LAMI</name>
<gene>
    <name evidence="2" type="ORF">BUALT_Bualt09G0103400</name>
</gene>
<dbReference type="PANTHER" id="PTHR36351:SF1">
    <property type="entry name" value="EMBRYO SAC DEVELOPMENT ARREST 12"/>
    <property type="match status" value="1"/>
</dbReference>
<protein>
    <recommendedName>
        <fullName evidence="1">DUF7138 domain-containing protein</fullName>
    </recommendedName>
</protein>
<dbReference type="EMBL" id="WHWC01000009">
    <property type="protein sequence ID" value="KAG8376818.1"/>
    <property type="molecule type" value="Genomic_DNA"/>
</dbReference>
<dbReference type="AlphaFoldDB" id="A0AAV6X2V8"/>
<dbReference type="Pfam" id="PF23596">
    <property type="entry name" value="DUF7138"/>
    <property type="match status" value="1"/>
</dbReference>
<dbReference type="Proteomes" id="UP000826271">
    <property type="component" value="Unassembled WGS sequence"/>
</dbReference>
<organism evidence="2 3">
    <name type="scientific">Buddleja alternifolia</name>
    <dbReference type="NCBI Taxonomy" id="168488"/>
    <lineage>
        <taxon>Eukaryota</taxon>
        <taxon>Viridiplantae</taxon>
        <taxon>Streptophyta</taxon>
        <taxon>Embryophyta</taxon>
        <taxon>Tracheophyta</taxon>
        <taxon>Spermatophyta</taxon>
        <taxon>Magnoliopsida</taxon>
        <taxon>eudicotyledons</taxon>
        <taxon>Gunneridae</taxon>
        <taxon>Pentapetalae</taxon>
        <taxon>asterids</taxon>
        <taxon>lamiids</taxon>
        <taxon>Lamiales</taxon>
        <taxon>Scrophulariaceae</taxon>
        <taxon>Buddlejeae</taxon>
        <taxon>Buddleja</taxon>
    </lineage>
</organism>
<accession>A0AAV6X2V8</accession>
<keyword evidence="3" id="KW-1185">Reference proteome</keyword>
<dbReference type="InterPro" id="IPR055562">
    <property type="entry name" value="DUF7138"/>
</dbReference>
<evidence type="ECO:0000313" key="2">
    <source>
        <dbReference type="EMBL" id="KAG8376818.1"/>
    </source>
</evidence>
<reference evidence="2" key="1">
    <citation type="submission" date="2019-10" db="EMBL/GenBank/DDBJ databases">
        <authorList>
            <person name="Zhang R."/>
            <person name="Pan Y."/>
            <person name="Wang J."/>
            <person name="Ma R."/>
            <person name="Yu S."/>
        </authorList>
    </citation>
    <scope>NUCLEOTIDE SEQUENCE</scope>
    <source>
        <strain evidence="2">LA-IB0</strain>
        <tissue evidence="2">Leaf</tissue>
    </source>
</reference>
<feature type="domain" description="DUF7138" evidence="1">
    <location>
        <begin position="8"/>
        <end position="95"/>
    </location>
</feature>
<evidence type="ECO:0000313" key="3">
    <source>
        <dbReference type="Proteomes" id="UP000826271"/>
    </source>
</evidence>